<gene>
    <name evidence="2" type="ORF">JI746_22915</name>
</gene>
<dbReference type="EMBL" id="JAEQND010000014">
    <property type="protein sequence ID" value="MBL0427977.1"/>
    <property type="molecule type" value="Genomic_DNA"/>
</dbReference>
<keyword evidence="3" id="KW-1185">Reference proteome</keyword>
<organism evidence="2 3">
    <name type="scientific">Ramlibacter alkalitolerans</name>
    <dbReference type="NCBI Taxonomy" id="2039631"/>
    <lineage>
        <taxon>Bacteria</taxon>
        <taxon>Pseudomonadati</taxon>
        <taxon>Pseudomonadota</taxon>
        <taxon>Betaproteobacteria</taxon>
        <taxon>Burkholderiales</taxon>
        <taxon>Comamonadaceae</taxon>
        <taxon>Ramlibacter</taxon>
    </lineage>
</organism>
<feature type="compositionally biased region" description="Basic residues" evidence="1">
    <location>
        <begin position="1"/>
        <end position="11"/>
    </location>
</feature>
<evidence type="ECO:0000313" key="3">
    <source>
        <dbReference type="Proteomes" id="UP000622707"/>
    </source>
</evidence>
<dbReference type="RefSeq" id="WP_201692607.1">
    <property type="nucleotide sequence ID" value="NZ_JAEQND010000014.1"/>
</dbReference>
<evidence type="ECO:0000256" key="1">
    <source>
        <dbReference type="SAM" id="MobiDB-lite"/>
    </source>
</evidence>
<protein>
    <submittedName>
        <fullName evidence="2">Uncharacterized protein</fullName>
    </submittedName>
</protein>
<reference evidence="2 3" key="1">
    <citation type="journal article" date="2017" name="Int. J. Syst. Evol. Microbiol.">
        <title>Ramlibacter alkalitolerans sp. nov., alkali-tolerant bacterium isolated from soil of ginseng.</title>
        <authorList>
            <person name="Lee D.H."/>
            <person name="Cha C.J."/>
        </authorList>
    </citation>
    <scope>NUCLEOTIDE SEQUENCE [LARGE SCALE GENOMIC DNA]</scope>
    <source>
        <strain evidence="2 3">KACC 19305</strain>
    </source>
</reference>
<accession>A0ABS1JUU5</accession>
<name>A0ABS1JUU5_9BURK</name>
<dbReference type="Proteomes" id="UP000622707">
    <property type="component" value="Unassembled WGS sequence"/>
</dbReference>
<proteinExistence type="predicted"/>
<feature type="region of interest" description="Disordered" evidence="1">
    <location>
        <begin position="1"/>
        <end position="20"/>
    </location>
</feature>
<evidence type="ECO:0000313" key="2">
    <source>
        <dbReference type="EMBL" id="MBL0427977.1"/>
    </source>
</evidence>
<comment type="caution">
    <text evidence="2">The sequence shown here is derived from an EMBL/GenBank/DDBJ whole genome shotgun (WGS) entry which is preliminary data.</text>
</comment>
<sequence>MDNKVRHVTSRRRTDPRAAGCGEESRTVVRPLRALFQHLNQPEPSPYCPQRIADHAATSMRVITLGLAAIGDLLAQSAVQVEERRIPTESVESLGRLMAELGDLAALCHQLCTEPFGPTLGITIQEERER</sequence>